<feature type="binding site" evidence="9">
    <location>
        <position position="192"/>
    </location>
    <ligand>
        <name>Mg(2+)</name>
        <dbReference type="ChEBI" id="CHEBI:18420"/>
    </ligand>
</feature>
<feature type="binding site" evidence="9">
    <location>
        <begin position="282"/>
        <end position="285"/>
    </location>
    <ligand>
        <name>GTP</name>
        <dbReference type="ChEBI" id="CHEBI:37565"/>
    </ligand>
</feature>
<dbReference type="SUPFAM" id="SSF52540">
    <property type="entry name" value="P-loop containing nucleoside triphosphate hydrolases"/>
    <property type="match status" value="1"/>
</dbReference>
<evidence type="ECO:0000256" key="7">
    <source>
        <dbReference type="ARBA" id="ARBA00022842"/>
    </source>
</evidence>
<dbReference type="NCBIfam" id="NF008955">
    <property type="entry name" value="PRK12297.1"/>
    <property type="match status" value="1"/>
</dbReference>
<dbReference type="CDD" id="cd01898">
    <property type="entry name" value="Obg"/>
    <property type="match status" value="1"/>
</dbReference>
<keyword evidence="5 9" id="KW-0547">Nucleotide-binding</keyword>
<evidence type="ECO:0000256" key="4">
    <source>
        <dbReference type="ARBA" id="ARBA00022723"/>
    </source>
</evidence>
<dbReference type="AlphaFoldDB" id="A0A0P8W810"/>
<dbReference type="InterPro" id="IPR006074">
    <property type="entry name" value="GTP1-OBG_CS"/>
</dbReference>
<keyword evidence="14" id="KW-1185">Reference proteome</keyword>
<dbReference type="InterPro" id="IPR045086">
    <property type="entry name" value="OBG_GTPase"/>
</dbReference>
<dbReference type="EMBL" id="LKET01000032">
    <property type="protein sequence ID" value="KPU44163.1"/>
    <property type="molecule type" value="Genomic_DNA"/>
</dbReference>
<dbReference type="PANTHER" id="PTHR11702:SF31">
    <property type="entry name" value="MITOCHONDRIAL RIBOSOME-ASSOCIATED GTPASE 2"/>
    <property type="match status" value="1"/>
</dbReference>
<dbReference type="InterPro" id="IPR036726">
    <property type="entry name" value="GTP1_OBG_dom_sf"/>
</dbReference>
<sequence length="425" mass="47099">MFIDTAKIYIKSGDGGNGSVSFRREKYIPRGGPDGGDAGRGGDIIFQVNTGLRTLLDFRYKKKHIAENGENGSAANCHGKDGKDLIINVPPGTLIKDAETGGKIADLTMENQRVVVLKGGKGGKGNARFATATRQAPNFAEPGQLGEERWVVLELKLLADCGLIGFPNVGKSTILSMVTAAKPKIANYHFTTITPNLGVVEVPGGNSFVLADIPGLIEGAHEGVGLGHEFLRHVERTKILIHVVDISGIEGRNPIEDFDKINSELKLYSDKLAQKPQVVAANKSDILQSDELYNEFLNEMEKRGHKVFKISAATNKGLKELMLYVSDMLKDTPEPIEEEEMEDYINLDEEKDGKDFKIYKDDDVYVVEGPFVDRIFRKVNIYDNESLKYFQKVLRRNGIIDELKSMGIKDGETVRMNELEFDFID</sequence>
<feature type="binding site" evidence="9">
    <location>
        <begin position="311"/>
        <end position="313"/>
    </location>
    <ligand>
        <name>GTP</name>
        <dbReference type="ChEBI" id="CHEBI:37565"/>
    </ligand>
</feature>
<dbReference type="PRINTS" id="PR00326">
    <property type="entry name" value="GTP1OBG"/>
</dbReference>
<dbReference type="FunFam" id="2.70.210.12:FF:000001">
    <property type="entry name" value="GTPase Obg"/>
    <property type="match status" value="1"/>
</dbReference>
<dbReference type="GO" id="GO:0042254">
    <property type="term" value="P:ribosome biogenesis"/>
    <property type="evidence" value="ECO:0007669"/>
    <property type="project" value="UniProtKB-UniRule"/>
</dbReference>
<keyword evidence="4 9" id="KW-0479">Metal-binding</keyword>
<dbReference type="NCBIfam" id="NF008954">
    <property type="entry name" value="PRK12296.1"/>
    <property type="match status" value="1"/>
</dbReference>
<dbReference type="HAMAP" id="MF_01454">
    <property type="entry name" value="GTPase_Obg"/>
    <property type="match status" value="1"/>
</dbReference>
<evidence type="ECO:0000313" key="13">
    <source>
        <dbReference type="EMBL" id="KPU44163.1"/>
    </source>
</evidence>
<dbReference type="InterPro" id="IPR031167">
    <property type="entry name" value="G_OBG"/>
</dbReference>
<feature type="binding site" evidence="9">
    <location>
        <position position="172"/>
    </location>
    <ligand>
        <name>Mg(2+)</name>
        <dbReference type="ChEBI" id="CHEBI:18420"/>
    </ligand>
</feature>
<dbReference type="NCBIfam" id="TIGR02729">
    <property type="entry name" value="Obg_CgtA"/>
    <property type="match status" value="1"/>
</dbReference>
<dbReference type="NCBIfam" id="NF008956">
    <property type="entry name" value="PRK12299.1"/>
    <property type="match status" value="1"/>
</dbReference>
<evidence type="ECO:0000259" key="10">
    <source>
        <dbReference type="PROSITE" id="PS51710"/>
    </source>
</evidence>
<proteinExistence type="inferred from homology"/>
<dbReference type="Gene3D" id="2.70.210.12">
    <property type="entry name" value="GTP1/OBG domain"/>
    <property type="match status" value="1"/>
</dbReference>
<keyword evidence="3 9" id="KW-0963">Cytoplasm</keyword>
<dbReference type="InterPro" id="IPR027417">
    <property type="entry name" value="P-loop_NTPase"/>
</dbReference>
<evidence type="ECO:0000256" key="5">
    <source>
        <dbReference type="ARBA" id="ARBA00022741"/>
    </source>
</evidence>
<dbReference type="PROSITE" id="PS51710">
    <property type="entry name" value="G_OBG"/>
    <property type="match status" value="1"/>
</dbReference>
<reference evidence="13 14" key="1">
    <citation type="submission" date="2015-09" db="EMBL/GenBank/DDBJ databases">
        <title>Genome sequence of Oxobacter pfennigii DSM 3222.</title>
        <authorList>
            <person name="Poehlein A."/>
            <person name="Bengelsdorf F.R."/>
            <person name="Schiel-Bengelsdorf B."/>
            <person name="Duerre P."/>
            <person name="Daniel R."/>
        </authorList>
    </citation>
    <scope>NUCLEOTIDE SEQUENCE [LARGE SCALE GENOMIC DNA]</scope>
    <source>
        <strain evidence="13 14">DSM 3222</strain>
    </source>
</reference>
<feature type="domain" description="Obg" evidence="12">
    <location>
        <begin position="1"/>
        <end position="158"/>
    </location>
</feature>
<dbReference type="InterPro" id="IPR036346">
    <property type="entry name" value="GTP-bd_prot_GTP1/OBG_C_sf"/>
</dbReference>
<comment type="cofactor">
    <cofactor evidence="1 9">
        <name>Mg(2+)</name>
        <dbReference type="ChEBI" id="CHEBI:18420"/>
    </cofactor>
</comment>
<keyword evidence="6 9" id="KW-0378">Hydrolase</keyword>
<dbReference type="GO" id="GO:0005737">
    <property type="term" value="C:cytoplasm"/>
    <property type="evidence" value="ECO:0007669"/>
    <property type="project" value="UniProtKB-SubCell"/>
</dbReference>
<protein>
    <recommendedName>
        <fullName evidence="9">GTPase Obg</fullName>
        <ecNumber evidence="9">3.6.5.-</ecNumber>
    </recommendedName>
    <alternativeName>
        <fullName evidence="9">GTP-binding protein Obg</fullName>
    </alternativeName>
</protein>
<evidence type="ECO:0000259" key="11">
    <source>
        <dbReference type="PROSITE" id="PS51881"/>
    </source>
</evidence>
<keyword evidence="7 9" id="KW-0460">Magnesium</keyword>
<gene>
    <name evidence="9 13" type="primary">obg</name>
    <name evidence="13" type="ORF">OXPF_23310</name>
</gene>
<dbReference type="GO" id="GO:0005525">
    <property type="term" value="F:GTP binding"/>
    <property type="evidence" value="ECO:0007669"/>
    <property type="project" value="UniProtKB-UniRule"/>
</dbReference>
<accession>A0A0P8W810</accession>
<dbReference type="EC" id="3.6.5.-" evidence="9"/>
<dbReference type="SUPFAM" id="SSF82051">
    <property type="entry name" value="Obg GTP-binding protein N-terminal domain"/>
    <property type="match status" value="1"/>
</dbReference>
<dbReference type="Gene3D" id="3.30.300.350">
    <property type="entry name" value="GTP-binding protein OBG, C-terminal domain"/>
    <property type="match status" value="1"/>
</dbReference>
<evidence type="ECO:0000256" key="6">
    <source>
        <dbReference type="ARBA" id="ARBA00022801"/>
    </source>
</evidence>
<dbReference type="OrthoDB" id="9807318at2"/>
<evidence type="ECO:0000259" key="12">
    <source>
        <dbReference type="PROSITE" id="PS51883"/>
    </source>
</evidence>
<dbReference type="PROSITE" id="PS00905">
    <property type="entry name" value="GTP1_OBG"/>
    <property type="match status" value="1"/>
</dbReference>
<dbReference type="InterPro" id="IPR015349">
    <property type="entry name" value="OCT_dom"/>
</dbReference>
<evidence type="ECO:0000256" key="8">
    <source>
        <dbReference type="ARBA" id="ARBA00023134"/>
    </source>
</evidence>
<evidence type="ECO:0000256" key="2">
    <source>
        <dbReference type="ARBA" id="ARBA00007699"/>
    </source>
</evidence>
<comment type="function">
    <text evidence="9">An essential GTPase which binds GTP, GDP and possibly (p)ppGpp with moderate affinity, with high nucleotide exchange rates and a fairly low GTP hydrolysis rate. Plays a role in control of the cell cycle, stress response, ribosome biogenesis and in those bacteria that undergo differentiation, in morphogenesis control.</text>
</comment>
<evidence type="ECO:0000313" key="14">
    <source>
        <dbReference type="Proteomes" id="UP000050326"/>
    </source>
</evidence>
<organism evidence="13 14">
    <name type="scientific">Oxobacter pfennigii</name>
    <dbReference type="NCBI Taxonomy" id="36849"/>
    <lineage>
        <taxon>Bacteria</taxon>
        <taxon>Bacillati</taxon>
        <taxon>Bacillota</taxon>
        <taxon>Clostridia</taxon>
        <taxon>Eubacteriales</taxon>
        <taxon>Clostridiaceae</taxon>
        <taxon>Oxobacter</taxon>
    </lineage>
</organism>
<dbReference type="STRING" id="36849.OXPF_23310"/>
<dbReference type="InterPro" id="IPR006073">
    <property type="entry name" value="GTP-bd"/>
</dbReference>
<evidence type="ECO:0000256" key="3">
    <source>
        <dbReference type="ARBA" id="ARBA00022490"/>
    </source>
</evidence>
<feature type="domain" description="OBG-type G" evidence="10">
    <location>
        <begin position="159"/>
        <end position="330"/>
    </location>
</feature>
<dbReference type="PROSITE" id="PS51883">
    <property type="entry name" value="OBG"/>
    <property type="match status" value="1"/>
</dbReference>
<dbReference type="Pfam" id="PF01926">
    <property type="entry name" value="MMR_HSR1"/>
    <property type="match status" value="1"/>
</dbReference>
<dbReference type="PIRSF" id="PIRSF002401">
    <property type="entry name" value="GTP_bd_Obg/CgtA"/>
    <property type="match status" value="1"/>
</dbReference>
<dbReference type="SUPFAM" id="SSF102741">
    <property type="entry name" value="Obg GTP-binding protein C-terminal domain"/>
    <property type="match status" value="1"/>
</dbReference>
<dbReference type="GO" id="GO:0003924">
    <property type="term" value="F:GTPase activity"/>
    <property type="evidence" value="ECO:0007669"/>
    <property type="project" value="UniProtKB-UniRule"/>
</dbReference>
<comment type="caution">
    <text evidence="13">The sequence shown here is derived from an EMBL/GenBank/DDBJ whole genome shotgun (WGS) entry which is preliminary data.</text>
</comment>
<comment type="subunit">
    <text evidence="9">Monomer.</text>
</comment>
<dbReference type="PROSITE" id="PS51881">
    <property type="entry name" value="OCT"/>
    <property type="match status" value="1"/>
</dbReference>
<dbReference type="Pfam" id="PF09269">
    <property type="entry name" value="DUF1967"/>
    <property type="match status" value="1"/>
</dbReference>
<feature type="binding site" evidence="9">
    <location>
        <begin position="165"/>
        <end position="172"/>
    </location>
    <ligand>
        <name>GTP</name>
        <dbReference type="ChEBI" id="CHEBI:37565"/>
    </ligand>
</feature>
<dbReference type="InterPro" id="IPR006169">
    <property type="entry name" value="GTP1_OBG_dom"/>
</dbReference>
<comment type="similarity">
    <text evidence="2 9">Belongs to the TRAFAC class OBG-HflX-like GTPase superfamily. OBG GTPase family.</text>
</comment>
<evidence type="ECO:0000256" key="1">
    <source>
        <dbReference type="ARBA" id="ARBA00001946"/>
    </source>
</evidence>
<dbReference type="NCBIfam" id="TIGR03595">
    <property type="entry name" value="Obg_CgtA_exten"/>
    <property type="match status" value="1"/>
</dbReference>
<name>A0A0P8W810_9CLOT</name>
<dbReference type="Gene3D" id="3.40.50.300">
    <property type="entry name" value="P-loop containing nucleotide triphosphate hydrolases"/>
    <property type="match status" value="1"/>
</dbReference>
<feature type="binding site" evidence="9">
    <location>
        <begin position="190"/>
        <end position="194"/>
    </location>
    <ligand>
        <name>GTP</name>
        <dbReference type="ChEBI" id="CHEBI:37565"/>
    </ligand>
</feature>
<dbReference type="InterPro" id="IPR014100">
    <property type="entry name" value="GTP-bd_Obg/CgtA"/>
</dbReference>
<dbReference type="PATRIC" id="fig|36849.3.peg.2456"/>
<dbReference type="PANTHER" id="PTHR11702">
    <property type="entry name" value="DEVELOPMENTALLY REGULATED GTP-BINDING PROTEIN-RELATED"/>
    <property type="match status" value="1"/>
</dbReference>
<dbReference type="Proteomes" id="UP000050326">
    <property type="component" value="Unassembled WGS sequence"/>
</dbReference>
<feature type="binding site" evidence="9">
    <location>
        <begin position="212"/>
        <end position="215"/>
    </location>
    <ligand>
        <name>GTP</name>
        <dbReference type="ChEBI" id="CHEBI:37565"/>
    </ligand>
</feature>
<dbReference type="GO" id="GO:0000287">
    <property type="term" value="F:magnesium ion binding"/>
    <property type="evidence" value="ECO:0007669"/>
    <property type="project" value="InterPro"/>
</dbReference>
<keyword evidence="8 9" id="KW-0342">GTP-binding</keyword>
<dbReference type="RefSeq" id="WP_054875355.1">
    <property type="nucleotide sequence ID" value="NZ_LKET01000032.1"/>
</dbReference>
<feature type="domain" description="OCT" evidence="11">
    <location>
        <begin position="348"/>
        <end position="425"/>
    </location>
</feature>
<dbReference type="Pfam" id="PF01018">
    <property type="entry name" value="GTP1_OBG"/>
    <property type="match status" value="1"/>
</dbReference>
<comment type="subcellular location">
    <subcellularLocation>
        <location evidence="9">Cytoplasm</location>
    </subcellularLocation>
</comment>
<evidence type="ECO:0000256" key="9">
    <source>
        <dbReference type="HAMAP-Rule" id="MF_01454"/>
    </source>
</evidence>